<sequence>MAADMINDRDDAPSASACRVRRKHRRQAGRPGVFLSLNAEFAKIGEAQTYHKGIIDVLYLGDD</sequence>
<evidence type="ECO:0000313" key="2">
    <source>
        <dbReference type="EMBL" id="MBB2928673.1"/>
    </source>
</evidence>
<accession>A0ABR6FMM4</accession>
<gene>
    <name evidence="2" type="ORF">FHX59_003104</name>
</gene>
<proteinExistence type="predicted"/>
<dbReference type="EMBL" id="JACHVZ010000008">
    <property type="protein sequence ID" value="MBB2928673.1"/>
    <property type="molecule type" value="Genomic_DNA"/>
</dbReference>
<dbReference type="Proteomes" id="UP000533533">
    <property type="component" value="Unassembled WGS sequence"/>
</dbReference>
<evidence type="ECO:0000256" key="1">
    <source>
        <dbReference type="SAM" id="MobiDB-lite"/>
    </source>
</evidence>
<comment type="caution">
    <text evidence="2">The sequence shown here is derived from an EMBL/GenBank/DDBJ whole genome shotgun (WGS) entry which is preliminary data.</text>
</comment>
<protein>
    <submittedName>
        <fullName evidence="2">Uncharacterized protein</fullName>
    </submittedName>
</protein>
<feature type="compositionally biased region" description="Basic and acidic residues" evidence="1">
    <location>
        <begin position="1"/>
        <end position="12"/>
    </location>
</feature>
<keyword evidence="3" id="KW-1185">Reference proteome</keyword>
<reference evidence="2 3" key="1">
    <citation type="submission" date="2020-08" db="EMBL/GenBank/DDBJ databases">
        <title>Genomic Encyclopedia of Type Strains, Phase IV (KMG-V): Genome sequencing to study the core and pangenomes of soil and plant-associated prokaryotes.</title>
        <authorList>
            <person name="Whitman W."/>
        </authorList>
    </citation>
    <scope>NUCLEOTIDE SEQUENCE [LARGE SCALE GENOMIC DNA]</scope>
    <source>
        <strain evidence="2 3">SRMrh-85</strain>
    </source>
</reference>
<name>A0ABR6FMM4_9BURK</name>
<feature type="region of interest" description="Disordered" evidence="1">
    <location>
        <begin position="1"/>
        <end position="23"/>
    </location>
</feature>
<dbReference type="RefSeq" id="WP_133253625.1">
    <property type="nucleotide sequence ID" value="NZ_JACHVZ010000008.1"/>
</dbReference>
<organism evidence="2 3">
    <name type="scientific">Paraburkholderia silvatlantica</name>
    <dbReference type="NCBI Taxonomy" id="321895"/>
    <lineage>
        <taxon>Bacteria</taxon>
        <taxon>Pseudomonadati</taxon>
        <taxon>Pseudomonadota</taxon>
        <taxon>Betaproteobacteria</taxon>
        <taxon>Burkholderiales</taxon>
        <taxon>Burkholderiaceae</taxon>
        <taxon>Paraburkholderia</taxon>
    </lineage>
</organism>
<evidence type="ECO:0000313" key="3">
    <source>
        <dbReference type="Proteomes" id="UP000533533"/>
    </source>
</evidence>